<geneLocation type="plasmid" evidence="1 2">
    <name>unnamed2</name>
</geneLocation>
<reference evidence="1 2" key="1">
    <citation type="submission" date="2024-04" db="EMBL/GenBank/DDBJ databases">
        <title>Marinobacter sp. SBY-1.</title>
        <authorList>
            <person name="Pan C."/>
        </authorList>
    </citation>
    <scope>NUCLEOTIDE SEQUENCE [LARGE SCALE GENOMIC DNA]</scope>
    <source>
        <strain evidence="1 2">SBY-1</strain>
        <plasmid evidence="1 2">unnamed2</plasmid>
    </source>
</reference>
<evidence type="ECO:0000313" key="2">
    <source>
        <dbReference type="Proteomes" id="UP001445268"/>
    </source>
</evidence>
<accession>A0ABZ3EAI8</accession>
<dbReference type="Proteomes" id="UP001445268">
    <property type="component" value="Plasmid unnamed2"/>
</dbReference>
<proteinExistence type="predicted"/>
<organism evidence="1 2">
    <name type="scientific">Marinobacter alkaliphilus</name>
    <dbReference type="NCBI Taxonomy" id="254719"/>
    <lineage>
        <taxon>Bacteria</taxon>
        <taxon>Pseudomonadati</taxon>
        <taxon>Pseudomonadota</taxon>
        <taxon>Gammaproteobacteria</taxon>
        <taxon>Pseudomonadales</taxon>
        <taxon>Marinobacteraceae</taxon>
        <taxon>Marinobacter</taxon>
    </lineage>
</organism>
<dbReference type="RefSeq" id="WP_342632709.1">
    <property type="nucleotide sequence ID" value="NZ_CP152382.1"/>
</dbReference>
<protein>
    <submittedName>
        <fullName evidence="1">Uncharacterized protein</fullName>
    </submittedName>
</protein>
<keyword evidence="1" id="KW-0614">Plasmid</keyword>
<gene>
    <name evidence="1" type="ORF">AAGT77_20620</name>
</gene>
<keyword evidence="2" id="KW-1185">Reference proteome</keyword>
<name>A0ABZ3EAI8_9GAMM</name>
<sequence length="137" mass="15735">MQDNEMIDDLAKETEVREKFSVARWLCLRSDKELNHLSQLSAVKKLSDSEGQLIRRLMEACGFAKINVSPMMIIRYAQRLGIAASAEYCFRMDWAEIKTEMTLRKDPRKSIRVLPLGRAMKQVMKGSPLISAIDDWA</sequence>
<evidence type="ECO:0000313" key="1">
    <source>
        <dbReference type="EMBL" id="XAF56161.1"/>
    </source>
</evidence>
<dbReference type="EMBL" id="CP152382">
    <property type="protein sequence ID" value="XAF56161.1"/>
    <property type="molecule type" value="Genomic_DNA"/>
</dbReference>